<feature type="region of interest" description="Disordered" evidence="1">
    <location>
        <begin position="272"/>
        <end position="363"/>
    </location>
</feature>
<dbReference type="InParanoid" id="A0A482WLE2"/>
<evidence type="ECO:0000313" key="3">
    <source>
        <dbReference type="Proteomes" id="UP000291343"/>
    </source>
</evidence>
<dbReference type="EMBL" id="QKKF02031899">
    <property type="protein sequence ID" value="RZF34313.1"/>
    <property type="molecule type" value="Genomic_DNA"/>
</dbReference>
<feature type="compositionally biased region" description="Low complexity" evidence="1">
    <location>
        <begin position="57"/>
        <end position="68"/>
    </location>
</feature>
<feature type="compositionally biased region" description="Polar residues" evidence="1">
    <location>
        <begin position="281"/>
        <end position="295"/>
    </location>
</feature>
<dbReference type="OrthoDB" id="504708at2759"/>
<feature type="compositionally biased region" description="Basic and acidic residues" evidence="1">
    <location>
        <begin position="317"/>
        <end position="327"/>
    </location>
</feature>
<sequence length="641" mass="71183">MPILHAMYIYSYRLEETSTTAVPGTQRQSTNEPAPVALRLTDERSPAALPPSPSPSTSPLLSSSSEPPRRLALSAAFALDNPAASARRVPPTPPQQRSRGSVKAFSVEDPQSINDGLISAFINDYIDVESSFEQRRAFNTNNARSSLSSNSKPEEQQVLSSQTSSRVSTEQPPIQSRSNSDSLSSYNSQASLRSAQVENRSSRPTSSPTLYPSRSETPKPTENTDSQQRTRNDLNSFRIVVEPTASFPEQEEAVSVNDKSIWRQVKVTNIRSRVMPHRNQAESQKSEPITNQAPSTPETPREEPETPRTVPIRPRIRNSEFDQKPEPIRPTNQAANTPETPREDPETPRTVPIRPRIRVTSKPIEEEVRPAYFSRSTAAPPEQESRIRIAAKQIEEVRPIHLIRSTAPPQPAPIELTTPSSPPPPPPTTTFIPPTTTQSRRIIGYRTEEPSFFARLPEENAVNYHDDRRENQLLSKGAGQGSFSQNIDNVRDEFEESFSFDKKSSGRVPEAPQRQDNSQFVPYSKPQSFEESDDSVEETNDEKPRSQVSRGRTSSRINPTVNTRVLPSSTPEPLSNITETPARFTRPVVRGRVPPPSLSTSSPSRCPDSQSECNEKPLVRQRPAVPTESPTTASSNPGLSR</sequence>
<feature type="region of interest" description="Disordered" evidence="1">
    <location>
        <begin position="82"/>
        <end position="107"/>
    </location>
</feature>
<feature type="compositionally biased region" description="Low complexity" evidence="1">
    <location>
        <begin position="348"/>
        <end position="360"/>
    </location>
</feature>
<name>A0A482WLE2_LAOST</name>
<feature type="compositionally biased region" description="Polar residues" evidence="1">
    <location>
        <begin position="196"/>
        <end position="234"/>
    </location>
</feature>
<feature type="compositionally biased region" description="Low complexity" evidence="1">
    <location>
        <begin position="586"/>
        <end position="611"/>
    </location>
</feature>
<feature type="compositionally biased region" description="Polar residues" evidence="1">
    <location>
        <begin position="141"/>
        <end position="174"/>
    </location>
</feature>
<comment type="caution">
    <text evidence="2">The sequence shown here is derived from an EMBL/GenBank/DDBJ whole genome shotgun (WGS) entry which is preliminary data.</text>
</comment>
<feature type="region of interest" description="Disordered" evidence="1">
    <location>
        <begin position="404"/>
        <end position="437"/>
    </location>
</feature>
<keyword evidence="3" id="KW-1185">Reference proteome</keyword>
<proteinExistence type="predicted"/>
<feature type="compositionally biased region" description="Low complexity" evidence="1">
    <location>
        <begin position="175"/>
        <end position="195"/>
    </location>
</feature>
<reference evidence="2 3" key="1">
    <citation type="journal article" date="2017" name="Gigascience">
        <title>Genome sequence of the small brown planthopper, Laodelphax striatellus.</title>
        <authorList>
            <person name="Zhu J."/>
            <person name="Jiang F."/>
            <person name="Wang X."/>
            <person name="Yang P."/>
            <person name="Bao Y."/>
            <person name="Zhao W."/>
            <person name="Wang W."/>
            <person name="Lu H."/>
            <person name="Wang Q."/>
            <person name="Cui N."/>
            <person name="Li J."/>
            <person name="Chen X."/>
            <person name="Luo L."/>
            <person name="Yu J."/>
            <person name="Kang L."/>
            <person name="Cui F."/>
        </authorList>
    </citation>
    <scope>NUCLEOTIDE SEQUENCE [LARGE SCALE GENOMIC DNA]</scope>
    <source>
        <strain evidence="2">Lst14</strain>
    </source>
</reference>
<organism evidence="2 3">
    <name type="scientific">Laodelphax striatellus</name>
    <name type="common">Small brown planthopper</name>
    <name type="synonym">Delphax striatella</name>
    <dbReference type="NCBI Taxonomy" id="195883"/>
    <lineage>
        <taxon>Eukaryota</taxon>
        <taxon>Metazoa</taxon>
        <taxon>Ecdysozoa</taxon>
        <taxon>Arthropoda</taxon>
        <taxon>Hexapoda</taxon>
        <taxon>Insecta</taxon>
        <taxon>Pterygota</taxon>
        <taxon>Neoptera</taxon>
        <taxon>Paraneoptera</taxon>
        <taxon>Hemiptera</taxon>
        <taxon>Auchenorrhyncha</taxon>
        <taxon>Fulgoroidea</taxon>
        <taxon>Delphacidae</taxon>
        <taxon>Criomorphinae</taxon>
        <taxon>Laodelphax</taxon>
    </lineage>
</organism>
<evidence type="ECO:0000313" key="2">
    <source>
        <dbReference type="EMBL" id="RZF34313.1"/>
    </source>
</evidence>
<feature type="compositionally biased region" description="Polar residues" evidence="1">
    <location>
        <begin position="628"/>
        <end position="641"/>
    </location>
</feature>
<feature type="compositionally biased region" description="Polar residues" evidence="1">
    <location>
        <begin position="19"/>
        <end position="32"/>
    </location>
</feature>
<feature type="region of interest" description="Disordered" evidence="1">
    <location>
        <begin position="463"/>
        <end position="641"/>
    </location>
</feature>
<feature type="compositionally biased region" description="Polar residues" evidence="1">
    <location>
        <begin position="514"/>
        <end position="529"/>
    </location>
</feature>
<protein>
    <submittedName>
        <fullName evidence="2">Uncharacterized protein</fullName>
    </submittedName>
</protein>
<feature type="region of interest" description="Disordered" evidence="1">
    <location>
        <begin position="19"/>
        <end position="68"/>
    </location>
</feature>
<gene>
    <name evidence="2" type="ORF">LSTR_LSTR016776</name>
</gene>
<accession>A0A482WLE2</accession>
<feature type="compositionally biased region" description="Polar residues" evidence="1">
    <location>
        <begin position="546"/>
        <end position="579"/>
    </location>
</feature>
<evidence type="ECO:0000256" key="1">
    <source>
        <dbReference type="SAM" id="MobiDB-lite"/>
    </source>
</evidence>
<dbReference type="AlphaFoldDB" id="A0A482WLE2"/>
<feature type="region of interest" description="Disordered" evidence="1">
    <location>
        <begin position="141"/>
        <end position="234"/>
    </location>
</feature>
<dbReference type="Proteomes" id="UP000291343">
    <property type="component" value="Unassembled WGS sequence"/>
</dbReference>
<feature type="compositionally biased region" description="Acidic residues" evidence="1">
    <location>
        <begin position="530"/>
        <end position="540"/>
    </location>
</feature>